<comment type="similarity">
    <text evidence="9">Belongs to the CFAP52 family.</text>
</comment>
<evidence type="ECO:0000256" key="1">
    <source>
        <dbReference type="ARBA" id="ARBA00004230"/>
    </source>
</evidence>
<evidence type="ECO:0000256" key="7">
    <source>
        <dbReference type="ARBA" id="ARBA00023069"/>
    </source>
</evidence>
<evidence type="ECO:0000256" key="3">
    <source>
        <dbReference type="ARBA" id="ARBA00022490"/>
    </source>
</evidence>
<name>A0AAW1PMV0_9CHLO</name>
<gene>
    <name evidence="12" type="ORF">WJX73_003937</name>
</gene>
<keyword evidence="3" id="KW-0963">Cytoplasm</keyword>
<comment type="subcellular location">
    <subcellularLocation>
        <location evidence="1">Cell projection</location>
        <location evidence="1">Cilium</location>
        <location evidence="1">Flagellum</location>
    </subcellularLocation>
    <subcellularLocation>
        <location evidence="2">Cytoplasm</location>
    </subcellularLocation>
</comment>
<evidence type="ECO:0000256" key="4">
    <source>
        <dbReference type="ARBA" id="ARBA00022574"/>
    </source>
</evidence>
<evidence type="ECO:0000256" key="11">
    <source>
        <dbReference type="PROSITE-ProRule" id="PRU00221"/>
    </source>
</evidence>
<dbReference type="GO" id="GO:0005930">
    <property type="term" value="C:axoneme"/>
    <property type="evidence" value="ECO:0007669"/>
    <property type="project" value="UniProtKB-ARBA"/>
</dbReference>
<dbReference type="PANTHER" id="PTHR13720:SF14">
    <property type="entry name" value="CILIA- AND FLAGELLA-ASSOCIATED PROTEIN 52"/>
    <property type="match status" value="1"/>
</dbReference>
<evidence type="ECO:0000256" key="8">
    <source>
        <dbReference type="ARBA" id="ARBA00023273"/>
    </source>
</evidence>
<evidence type="ECO:0000256" key="10">
    <source>
        <dbReference type="ARBA" id="ARBA00029552"/>
    </source>
</evidence>
<proteinExistence type="inferred from homology"/>
<comment type="caution">
    <text evidence="12">The sequence shown here is derived from an EMBL/GenBank/DDBJ whole genome shotgun (WGS) entry which is preliminary data.</text>
</comment>
<organism evidence="12 13">
    <name type="scientific">Symbiochloris irregularis</name>
    <dbReference type="NCBI Taxonomy" id="706552"/>
    <lineage>
        <taxon>Eukaryota</taxon>
        <taxon>Viridiplantae</taxon>
        <taxon>Chlorophyta</taxon>
        <taxon>core chlorophytes</taxon>
        <taxon>Trebouxiophyceae</taxon>
        <taxon>Trebouxiales</taxon>
        <taxon>Trebouxiaceae</taxon>
        <taxon>Symbiochloris</taxon>
    </lineage>
</organism>
<feature type="repeat" description="WD" evidence="11">
    <location>
        <begin position="548"/>
        <end position="576"/>
    </location>
</feature>
<evidence type="ECO:0000256" key="9">
    <source>
        <dbReference type="ARBA" id="ARBA00029456"/>
    </source>
</evidence>
<dbReference type="PROSITE" id="PS50294">
    <property type="entry name" value="WD_REPEATS_REGION"/>
    <property type="match status" value="1"/>
</dbReference>
<dbReference type="PROSITE" id="PS50082">
    <property type="entry name" value="WD_REPEATS_2"/>
    <property type="match status" value="3"/>
</dbReference>
<dbReference type="GO" id="GO:0031514">
    <property type="term" value="C:motile cilium"/>
    <property type="evidence" value="ECO:0007669"/>
    <property type="project" value="UniProtKB-SubCell"/>
</dbReference>
<keyword evidence="5" id="KW-0677">Repeat</keyword>
<keyword evidence="6" id="KW-0282">Flagellum</keyword>
<dbReference type="InterPro" id="IPR001680">
    <property type="entry name" value="WD40_rpt"/>
</dbReference>
<protein>
    <recommendedName>
        <fullName evidence="10">Cilia- and flagella-associated protein 52</fullName>
    </recommendedName>
</protein>
<dbReference type="InterPro" id="IPR036322">
    <property type="entry name" value="WD40_repeat_dom_sf"/>
</dbReference>
<evidence type="ECO:0000313" key="13">
    <source>
        <dbReference type="Proteomes" id="UP001465755"/>
    </source>
</evidence>
<dbReference type="InterPro" id="IPR011047">
    <property type="entry name" value="Quinoprotein_ADH-like_sf"/>
</dbReference>
<dbReference type="InterPro" id="IPR015943">
    <property type="entry name" value="WD40/YVTN_repeat-like_dom_sf"/>
</dbReference>
<keyword evidence="8" id="KW-0966">Cell projection</keyword>
<keyword evidence="4 11" id="KW-0853">WD repeat</keyword>
<dbReference type="PROSITE" id="PS00678">
    <property type="entry name" value="WD_REPEATS_1"/>
    <property type="match status" value="1"/>
</dbReference>
<evidence type="ECO:0000256" key="5">
    <source>
        <dbReference type="ARBA" id="ARBA00022737"/>
    </source>
</evidence>
<dbReference type="SMART" id="SM00320">
    <property type="entry name" value="WD40"/>
    <property type="match status" value="11"/>
</dbReference>
<feature type="repeat" description="WD" evidence="11">
    <location>
        <begin position="447"/>
        <end position="489"/>
    </location>
</feature>
<dbReference type="SUPFAM" id="SSF50978">
    <property type="entry name" value="WD40 repeat-like"/>
    <property type="match status" value="1"/>
</dbReference>
<keyword evidence="7" id="KW-0969">Cilium</keyword>
<dbReference type="Proteomes" id="UP001465755">
    <property type="component" value="Unassembled WGS sequence"/>
</dbReference>
<dbReference type="Gene3D" id="2.130.10.10">
    <property type="entry name" value="YVTN repeat-like/Quinoprotein amine dehydrogenase"/>
    <property type="match status" value="3"/>
</dbReference>
<dbReference type="InterPro" id="IPR050630">
    <property type="entry name" value="WD_repeat_EMAP"/>
</dbReference>
<dbReference type="InterPro" id="IPR019775">
    <property type="entry name" value="WD40_repeat_CS"/>
</dbReference>
<reference evidence="12 13" key="1">
    <citation type="journal article" date="2024" name="Nat. Commun.">
        <title>Phylogenomics reveals the evolutionary origins of lichenization in chlorophyte algae.</title>
        <authorList>
            <person name="Puginier C."/>
            <person name="Libourel C."/>
            <person name="Otte J."/>
            <person name="Skaloud P."/>
            <person name="Haon M."/>
            <person name="Grisel S."/>
            <person name="Petersen M."/>
            <person name="Berrin J.G."/>
            <person name="Delaux P.M."/>
            <person name="Dal Grande F."/>
            <person name="Keller J."/>
        </authorList>
    </citation>
    <scope>NUCLEOTIDE SEQUENCE [LARGE SCALE GENOMIC DNA]</scope>
    <source>
        <strain evidence="12 13">SAG 2036</strain>
    </source>
</reference>
<dbReference type="SUPFAM" id="SSF50998">
    <property type="entry name" value="Quinoprotein alcohol dehydrogenase-like"/>
    <property type="match status" value="1"/>
</dbReference>
<evidence type="ECO:0000256" key="2">
    <source>
        <dbReference type="ARBA" id="ARBA00004496"/>
    </source>
</evidence>
<keyword evidence="13" id="KW-1185">Reference proteome</keyword>
<dbReference type="Pfam" id="PF00400">
    <property type="entry name" value="WD40"/>
    <property type="match status" value="7"/>
</dbReference>
<dbReference type="AlphaFoldDB" id="A0AAW1PMV0"/>
<evidence type="ECO:0000313" key="12">
    <source>
        <dbReference type="EMBL" id="KAK9811120.1"/>
    </source>
</evidence>
<sequence length="651" mass="68550">MAQRPCQVRSYVLPHSEASLADRREQLAKQVLCPKAFVGFSGDVRNGLLALPDGETWVRASGSSIILGRLSQTESSSIQFLSGHSDRVTCMALSKSGKLLASGQVTSANRPARIVIWDLLSGVELCHMELHQGMVQDMDFCNDDSKLASIGGPDDKRLALWDVASGKVLSTAAAASAALNTVRFLPGSGEGLATAGVNKLTLWELDASRHLVAHPIQTGSLRRSFTALCIDESNNCMYCSTASGDLIVVDLQRKLMAGSSPNGKSLGHSINSLTLNPEGDLILGTADGSVHVMRSPSHSGPQSSDSYRLLASKKLCSGSVTTIIPKLSSTGAGMHVCGCQSGSIHLVGFDAQARKLSAETLSTAHAGPIHGIAFPEGYAKVFATCGSGGVRVWETGTCRQLLQLQLAGTECTSITFSKDGALIITGWSDGRIRGFGPQTGAEKFIIHGAHNGPVAALACTHDSARIISGGGADGNLRVWNVSSQALVASMVEHQAGINCISLRDGPGVVRPECVSAGADGSCIVWDMATCRRRTTLLANTCFKAVVHHPDGSQIITVGTDRQISYWDAFSGQAIRIIQGSHEKLNWLAIDARGKQLVTADHALRVWNYDEGTCCAVGSGHGDAITALEIAPDRSCMISVDAAGAIMLWSLP</sequence>
<dbReference type="CDD" id="cd00200">
    <property type="entry name" value="WD40"/>
    <property type="match status" value="1"/>
</dbReference>
<accession>A0AAW1PMV0</accession>
<dbReference type="EMBL" id="JALJOQ010000011">
    <property type="protein sequence ID" value="KAK9811120.1"/>
    <property type="molecule type" value="Genomic_DNA"/>
</dbReference>
<feature type="repeat" description="WD" evidence="11">
    <location>
        <begin position="617"/>
        <end position="651"/>
    </location>
</feature>
<evidence type="ECO:0000256" key="6">
    <source>
        <dbReference type="ARBA" id="ARBA00022846"/>
    </source>
</evidence>
<dbReference type="PANTHER" id="PTHR13720">
    <property type="entry name" value="WD-40 REPEAT PROTEIN"/>
    <property type="match status" value="1"/>
</dbReference>